<accession>A0A6S6QWR4</accession>
<organism evidence="3 4">
    <name type="scientific">Terrihabitans soli</name>
    <dbReference type="NCBI Taxonomy" id="708113"/>
    <lineage>
        <taxon>Bacteria</taxon>
        <taxon>Pseudomonadati</taxon>
        <taxon>Pseudomonadota</taxon>
        <taxon>Alphaproteobacteria</taxon>
        <taxon>Hyphomicrobiales</taxon>
        <taxon>Terrihabitans</taxon>
    </lineage>
</organism>
<protein>
    <recommendedName>
        <fullName evidence="2">YjiS-like domain-containing protein</fullName>
    </recommendedName>
</protein>
<gene>
    <name evidence="3" type="ORF">IZ6_24170</name>
</gene>
<evidence type="ECO:0000259" key="2">
    <source>
        <dbReference type="Pfam" id="PF06568"/>
    </source>
</evidence>
<evidence type="ECO:0000256" key="1">
    <source>
        <dbReference type="SAM" id="Phobius"/>
    </source>
</evidence>
<feature type="transmembrane region" description="Helical" evidence="1">
    <location>
        <begin position="12"/>
        <end position="34"/>
    </location>
</feature>
<dbReference type="Proteomes" id="UP000515317">
    <property type="component" value="Chromosome"/>
</dbReference>
<feature type="domain" description="YjiS-like" evidence="2">
    <location>
        <begin position="28"/>
        <end position="61"/>
    </location>
</feature>
<keyword evidence="4" id="KW-1185">Reference proteome</keyword>
<dbReference type="InterPro" id="IPR009506">
    <property type="entry name" value="YjiS-like"/>
</dbReference>
<dbReference type="KEGG" id="tso:IZ6_24170"/>
<dbReference type="EMBL" id="AP023361">
    <property type="protein sequence ID" value="BCJ91682.1"/>
    <property type="molecule type" value="Genomic_DNA"/>
</dbReference>
<proteinExistence type="predicted"/>
<reference evidence="3 4" key="1">
    <citation type="submission" date="2020-08" db="EMBL/GenBank/DDBJ databases">
        <title>Genome sequence of Rhizobiales bacterium strain IZ6.</title>
        <authorList>
            <person name="Nakai R."/>
            <person name="Naganuma T."/>
        </authorList>
    </citation>
    <scope>NUCLEOTIDE SEQUENCE [LARGE SCALE GENOMIC DNA]</scope>
    <source>
        <strain evidence="3 4">IZ6</strain>
    </source>
</reference>
<sequence length="108" mass="11702">MAQYLPKEAGSLSPATSLFFDLGLAVLAAVSAVVNRYQAARSLSQFDSRMLADIGLTPGDVDSAFAEPIWKDPTRRLAVIAVERRAAARALRLGRIHNHQKAEAELVN</sequence>
<dbReference type="AlphaFoldDB" id="A0A6S6QWR4"/>
<evidence type="ECO:0000313" key="3">
    <source>
        <dbReference type="EMBL" id="BCJ91682.1"/>
    </source>
</evidence>
<name>A0A6S6QWR4_9HYPH</name>
<keyword evidence="1" id="KW-0812">Transmembrane</keyword>
<dbReference type="RefSeq" id="WP_222875308.1">
    <property type="nucleotide sequence ID" value="NZ_AP023361.1"/>
</dbReference>
<keyword evidence="1" id="KW-1133">Transmembrane helix</keyword>
<dbReference type="Pfam" id="PF06568">
    <property type="entry name" value="YjiS-like"/>
    <property type="match status" value="1"/>
</dbReference>
<evidence type="ECO:0000313" key="4">
    <source>
        <dbReference type="Proteomes" id="UP000515317"/>
    </source>
</evidence>
<keyword evidence="1" id="KW-0472">Membrane</keyword>